<sequence>MFDEQFCNAEKTLTAIKHNKEGCYNVYEENDVETAYKQETDLEKDQTKEEIEKSQREKQEQQLRDMRERAVTTISRRYRKIRDKRHAKKRYRHFILSKFCWNKGGH</sequence>
<gene>
    <name evidence="2" type="ORF">DPMN_135482</name>
</gene>
<proteinExistence type="predicted"/>
<organism evidence="2 3">
    <name type="scientific">Dreissena polymorpha</name>
    <name type="common">Zebra mussel</name>
    <name type="synonym">Mytilus polymorpha</name>
    <dbReference type="NCBI Taxonomy" id="45954"/>
    <lineage>
        <taxon>Eukaryota</taxon>
        <taxon>Metazoa</taxon>
        <taxon>Spiralia</taxon>
        <taxon>Lophotrochozoa</taxon>
        <taxon>Mollusca</taxon>
        <taxon>Bivalvia</taxon>
        <taxon>Autobranchia</taxon>
        <taxon>Heteroconchia</taxon>
        <taxon>Euheterodonta</taxon>
        <taxon>Imparidentia</taxon>
        <taxon>Neoheterodontei</taxon>
        <taxon>Myida</taxon>
        <taxon>Dreissenoidea</taxon>
        <taxon>Dreissenidae</taxon>
        <taxon>Dreissena</taxon>
    </lineage>
</organism>
<protein>
    <submittedName>
        <fullName evidence="2">Uncharacterized protein</fullName>
    </submittedName>
</protein>
<feature type="region of interest" description="Disordered" evidence="1">
    <location>
        <begin position="37"/>
        <end position="67"/>
    </location>
</feature>
<comment type="caution">
    <text evidence="2">The sequence shown here is derived from an EMBL/GenBank/DDBJ whole genome shotgun (WGS) entry which is preliminary data.</text>
</comment>
<reference evidence="2" key="2">
    <citation type="submission" date="2020-11" db="EMBL/GenBank/DDBJ databases">
        <authorList>
            <person name="McCartney M.A."/>
            <person name="Auch B."/>
            <person name="Kono T."/>
            <person name="Mallez S."/>
            <person name="Becker A."/>
            <person name="Gohl D.M."/>
            <person name="Silverstein K.A.T."/>
            <person name="Koren S."/>
            <person name="Bechman K.B."/>
            <person name="Herman A."/>
            <person name="Abrahante J.E."/>
            <person name="Garbe J."/>
        </authorList>
    </citation>
    <scope>NUCLEOTIDE SEQUENCE</scope>
    <source>
        <strain evidence="2">Duluth1</strain>
        <tissue evidence="2">Whole animal</tissue>
    </source>
</reference>
<dbReference type="EMBL" id="JAIWYP010000006">
    <property type="protein sequence ID" value="KAH3807149.1"/>
    <property type="molecule type" value="Genomic_DNA"/>
</dbReference>
<dbReference type="Proteomes" id="UP000828390">
    <property type="component" value="Unassembled WGS sequence"/>
</dbReference>
<evidence type="ECO:0000313" key="2">
    <source>
        <dbReference type="EMBL" id="KAH3807149.1"/>
    </source>
</evidence>
<evidence type="ECO:0000256" key="1">
    <source>
        <dbReference type="SAM" id="MobiDB-lite"/>
    </source>
</evidence>
<keyword evidence="3" id="KW-1185">Reference proteome</keyword>
<evidence type="ECO:0000313" key="3">
    <source>
        <dbReference type="Proteomes" id="UP000828390"/>
    </source>
</evidence>
<reference evidence="2" key="1">
    <citation type="journal article" date="2019" name="bioRxiv">
        <title>The Genome of the Zebra Mussel, Dreissena polymorpha: A Resource for Invasive Species Research.</title>
        <authorList>
            <person name="McCartney M.A."/>
            <person name="Auch B."/>
            <person name="Kono T."/>
            <person name="Mallez S."/>
            <person name="Zhang Y."/>
            <person name="Obille A."/>
            <person name="Becker A."/>
            <person name="Abrahante J.E."/>
            <person name="Garbe J."/>
            <person name="Badalamenti J.P."/>
            <person name="Herman A."/>
            <person name="Mangelson H."/>
            <person name="Liachko I."/>
            <person name="Sullivan S."/>
            <person name="Sone E.D."/>
            <person name="Koren S."/>
            <person name="Silverstein K.A.T."/>
            <person name="Beckman K.B."/>
            <person name="Gohl D.M."/>
        </authorList>
    </citation>
    <scope>NUCLEOTIDE SEQUENCE</scope>
    <source>
        <strain evidence="2">Duluth1</strain>
        <tissue evidence="2">Whole animal</tissue>
    </source>
</reference>
<dbReference type="AlphaFoldDB" id="A0A9D4G118"/>
<accession>A0A9D4G118</accession>
<name>A0A9D4G118_DREPO</name>